<organism evidence="10 11">
    <name type="scientific">Brachyspira catarrhinii</name>
    <dbReference type="NCBI Taxonomy" id="2528966"/>
    <lineage>
        <taxon>Bacteria</taxon>
        <taxon>Pseudomonadati</taxon>
        <taxon>Spirochaetota</taxon>
        <taxon>Spirochaetia</taxon>
        <taxon>Brachyspirales</taxon>
        <taxon>Brachyspiraceae</taxon>
        <taxon>Brachyspira</taxon>
    </lineage>
</organism>
<sequence>MSDIRVRFAPSPTGFLHIGNARTALFNWLYAKSVKNGKLILRIEDTDQERSTKEAVDMAIKSLKWLGVDWDEGPEVNGDYGPYFQSERLDIYKKYTEKLMEEGKAYYCFCSSEELEKKSNMQKTLNQPIIYDGKCKDIPLEEAKKRVANGEAAKIRFRVPKNEEIIFEDYVRGTVKTNSDEIGDIIIVRENGFPTYNYAVVIDDMLMKITHVIRGEDHISNTPKQILIYKALGSEPPKFAHTSSILGDDRKKLSKRHGAATLMEYKDEGFLPQAMRNFLALLGWTHPEAIETMNDKEMIKAFTLSRFSKSPAIFDTAKLRHLNAWHIKNIDLDEAVELFIPYLIKGGFLKENYTESEKLWAKKLVSAIRHNCVVLSDINKYVPVFFENDFELTDEMKEIVSKEESKKLLQFIKSNIEKENEITDQYMKDLIKSAQKETGLKGPNLYHPIRYVLTGSGAGTELSHICELLGKENILYRLSKYI</sequence>
<dbReference type="InterPro" id="IPR014729">
    <property type="entry name" value="Rossmann-like_a/b/a_fold"/>
</dbReference>
<dbReference type="CDD" id="cd00808">
    <property type="entry name" value="GluRS_core"/>
    <property type="match status" value="1"/>
</dbReference>
<comment type="subcellular location">
    <subcellularLocation>
        <location evidence="7">Cytoplasm</location>
    </subcellularLocation>
</comment>
<evidence type="ECO:0000256" key="7">
    <source>
        <dbReference type="HAMAP-Rule" id="MF_00022"/>
    </source>
</evidence>
<dbReference type="PROSITE" id="PS00178">
    <property type="entry name" value="AA_TRNA_LIGASE_I"/>
    <property type="match status" value="1"/>
</dbReference>
<keyword evidence="7" id="KW-0862">Zinc</keyword>
<dbReference type="PANTHER" id="PTHR43311">
    <property type="entry name" value="GLUTAMATE--TRNA LIGASE"/>
    <property type="match status" value="1"/>
</dbReference>
<dbReference type="PRINTS" id="PR00987">
    <property type="entry name" value="TRNASYNTHGLU"/>
</dbReference>
<feature type="domain" description="Glutamyl/glutaminyl-tRNA synthetase class Ib catalytic" evidence="8">
    <location>
        <begin position="4"/>
        <end position="320"/>
    </location>
</feature>
<evidence type="ECO:0000256" key="3">
    <source>
        <dbReference type="ARBA" id="ARBA00022741"/>
    </source>
</evidence>
<dbReference type="Pfam" id="PF19269">
    <property type="entry name" value="Anticodon_2"/>
    <property type="match status" value="1"/>
</dbReference>
<proteinExistence type="inferred from homology"/>
<dbReference type="InterPro" id="IPR008925">
    <property type="entry name" value="aa_tRNA-synth_I_cd-bd_sf"/>
</dbReference>
<dbReference type="RefSeq" id="WP_137997207.1">
    <property type="nucleotide sequence ID" value="NZ_SJDU01000007.1"/>
</dbReference>
<name>A0ABY2TTV5_9SPIR</name>
<evidence type="ECO:0000256" key="1">
    <source>
        <dbReference type="ARBA" id="ARBA00007894"/>
    </source>
</evidence>
<dbReference type="NCBIfam" id="TIGR00464">
    <property type="entry name" value="gltX_bact"/>
    <property type="match status" value="1"/>
</dbReference>
<dbReference type="EC" id="6.1.1.17" evidence="7"/>
<dbReference type="Gene3D" id="3.40.50.620">
    <property type="entry name" value="HUPs"/>
    <property type="match status" value="1"/>
</dbReference>
<dbReference type="InterPro" id="IPR045462">
    <property type="entry name" value="aa-tRNA-synth_I_cd-bd"/>
</dbReference>
<dbReference type="SUPFAM" id="SSF48163">
    <property type="entry name" value="An anticodon-binding domain of class I aminoacyl-tRNA synthetases"/>
    <property type="match status" value="1"/>
</dbReference>
<comment type="function">
    <text evidence="7">Catalyzes the attachment of glutamate to tRNA(Glu) in a two-step reaction: glutamate is first activated by ATP to form Glu-AMP and then transferred to the acceptor end of tRNA(Glu).</text>
</comment>
<dbReference type="HAMAP" id="MF_00022">
    <property type="entry name" value="Glu_tRNA_synth_type1"/>
    <property type="match status" value="1"/>
</dbReference>
<keyword evidence="6 7" id="KW-0030">Aminoacyl-tRNA synthetase</keyword>
<dbReference type="InterPro" id="IPR033910">
    <property type="entry name" value="GluRS_core"/>
</dbReference>
<evidence type="ECO:0000259" key="9">
    <source>
        <dbReference type="Pfam" id="PF19269"/>
    </source>
</evidence>
<dbReference type="SUPFAM" id="SSF52374">
    <property type="entry name" value="Nucleotidylyl transferase"/>
    <property type="match status" value="1"/>
</dbReference>
<keyword evidence="2 7" id="KW-0436">Ligase</keyword>
<evidence type="ECO:0000313" key="11">
    <source>
        <dbReference type="Proteomes" id="UP000310168"/>
    </source>
</evidence>
<dbReference type="InterPro" id="IPR049940">
    <property type="entry name" value="GluQ/Sye"/>
</dbReference>
<keyword evidence="3 7" id="KW-0547">Nucleotide-binding</keyword>
<comment type="catalytic activity">
    <reaction evidence="7">
        <text>tRNA(Glu) + L-glutamate + ATP = L-glutamyl-tRNA(Glu) + AMP + diphosphate</text>
        <dbReference type="Rhea" id="RHEA:23540"/>
        <dbReference type="Rhea" id="RHEA-COMP:9663"/>
        <dbReference type="Rhea" id="RHEA-COMP:9680"/>
        <dbReference type="ChEBI" id="CHEBI:29985"/>
        <dbReference type="ChEBI" id="CHEBI:30616"/>
        <dbReference type="ChEBI" id="CHEBI:33019"/>
        <dbReference type="ChEBI" id="CHEBI:78442"/>
        <dbReference type="ChEBI" id="CHEBI:78520"/>
        <dbReference type="ChEBI" id="CHEBI:456215"/>
        <dbReference type="EC" id="6.1.1.17"/>
    </reaction>
</comment>
<dbReference type="GO" id="GO:0004818">
    <property type="term" value="F:glutamate-tRNA ligase activity"/>
    <property type="evidence" value="ECO:0007669"/>
    <property type="project" value="UniProtKB-EC"/>
</dbReference>
<evidence type="ECO:0000259" key="8">
    <source>
        <dbReference type="Pfam" id="PF00749"/>
    </source>
</evidence>
<feature type="binding site" evidence="7">
    <location>
        <position position="255"/>
    </location>
    <ligand>
        <name>ATP</name>
        <dbReference type="ChEBI" id="CHEBI:30616"/>
    </ligand>
</feature>
<dbReference type="Pfam" id="PF00749">
    <property type="entry name" value="tRNA-synt_1c"/>
    <property type="match status" value="1"/>
</dbReference>
<dbReference type="EMBL" id="SJDU01000007">
    <property type="protein sequence ID" value="TKZ36329.1"/>
    <property type="molecule type" value="Genomic_DNA"/>
</dbReference>
<comment type="cofactor">
    <cofactor evidence="7">
        <name>Zn(2+)</name>
        <dbReference type="ChEBI" id="CHEBI:29105"/>
    </cofactor>
    <text evidence="7">Binds 1 zinc ion per subunit.</text>
</comment>
<dbReference type="InterPro" id="IPR001412">
    <property type="entry name" value="aa-tRNA-synth_I_CS"/>
</dbReference>
<evidence type="ECO:0000256" key="2">
    <source>
        <dbReference type="ARBA" id="ARBA00022598"/>
    </source>
</evidence>
<feature type="short sequence motif" description="'KMSKS' region" evidence="7">
    <location>
        <begin position="252"/>
        <end position="256"/>
    </location>
</feature>
<gene>
    <name evidence="7" type="primary">gltX</name>
    <name evidence="10" type="ORF">EZH24_00650</name>
</gene>
<comment type="similarity">
    <text evidence="1 7">Belongs to the class-I aminoacyl-tRNA synthetase family. Glutamate--tRNA ligase type 1 subfamily.</text>
</comment>
<comment type="subunit">
    <text evidence="7">Monomer.</text>
</comment>
<feature type="binding site" evidence="7">
    <location>
        <position position="108"/>
    </location>
    <ligand>
        <name>Zn(2+)</name>
        <dbReference type="ChEBI" id="CHEBI:29105"/>
    </ligand>
</feature>
<evidence type="ECO:0000256" key="5">
    <source>
        <dbReference type="ARBA" id="ARBA00022917"/>
    </source>
</evidence>
<protein>
    <recommendedName>
        <fullName evidence="7">Glutamate--tRNA ligase</fullName>
        <ecNumber evidence="7">6.1.1.17</ecNumber>
    </recommendedName>
    <alternativeName>
        <fullName evidence="7">Glutamyl-tRNA synthetase</fullName>
        <shortName evidence="7">GluRS</shortName>
    </alternativeName>
</protein>
<dbReference type="InterPro" id="IPR020058">
    <property type="entry name" value="Glu/Gln-tRNA-synth_Ib_cat-dom"/>
</dbReference>
<dbReference type="InterPro" id="IPR020751">
    <property type="entry name" value="aa-tRNA-synth_I_codon-bd_sub2"/>
</dbReference>
<dbReference type="InterPro" id="IPR000924">
    <property type="entry name" value="Glu/Gln-tRNA-synth"/>
</dbReference>
<reference evidence="10 11" key="1">
    <citation type="journal article" date="2019" name="Anaerobe">
        <title>Brachyspira catarrhinii sp. nov., an anaerobic intestinal spirochaete isolated from vervet monkeys may have been misidentified as Brachyspira aalborgi in previous studies.</title>
        <authorList>
            <person name="Phillips N.D."/>
            <person name="La T."/>
            <person name="Hampson D.J."/>
        </authorList>
    </citation>
    <scope>NUCLEOTIDE SEQUENCE [LARGE SCALE GENOMIC DNA]</scope>
    <source>
        <strain evidence="10 11">Z12</strain>
    </source>
</reference>
<dbReference type="Gene3D" id="1.10.10.350">
    <property type="match status" value="1"/>
</dbReference>
<accession>A0ABY2TTV5</accession>
<dbReference type="Proteomes" id="UP000310168">
    <property type="component" value="Unassembled WGS sequence"/>
</dbReference>
<keyword evidence="4 7" id="KW-0067">ATP-binding</keyword>
<feature type="binding site" evidence="7">
    <location>
        <position position="110"/>
    </location>
    <ligand>
        <name>Zn(2+)</name>
        <dbReference type="ChEBI" id="CHEBI:29105"/>
    </ligand>
</feature>
<evidence type="ECO:0000256" key="4">
    <source>
        <dbReference type="ARBA" id="ARBA00022840"/>
    </source>
</evidence>
<feature type="domain" description="Aminoacyl-tRNA synthetase class I anticodon-binding" evidence="9">
    <location>
        <begin position="336"/>
        <end position="482"/>
    </location>
</feature>
<dbReference type="PANTHER" id="PTHR43311:SF2">
    <property type="entry name" value="GLUTAMATE--TRNA LIGASE, MITOCHONDRIAL-RELATED"/>
    <property type="match status" value="1"/>
</dbReference>
<dbReference type="InterPro" id="IPR004527">
    <property type="entry name" value="Glu-tRNA-ligase_bac/mito"/>
</dbReference>
<comment type="caution">
    <text evidence="10">The sequence shown here is derived from an EMBL/GenBank/DDBJ whole genome shotgun (WGS) entry which is preliminary data.</text>
</comment>
<feature type="binding site" evidence="7">
    <location>
        <position position="135"/>
    </location>
    <ligand>
        <name>Zn(2+)</name>
        <dbReference type="ChEBI" id="CHEBI:29105"/>
    </ligand>
</feature>
<keyword evidence="7" id="KW-0479">Metal-binding</keyword>
<keyword evidence="5 7" id="KW-0648">Protein biosynthesis</keyword>
<feature type="short sequence motif" description="'HIGH' region" evidence="7">
    <location>
        <begin position="10"/>
        <end position="20"/>
    </location>
</feature>
<feature type="binding site" evidence="7">
    <location>
        <position position="137"/>
    </location>
    <ligand>
        <name>Zn(2+)</name>
        <dbReference type="ChEBI" id="CHEBI:29105"/>
    </ligand>
</feature>
<evidence type="ECO:0000256" key="6">
    <source>
        <dbReference type="ARBA" id="ARBA00023146"/>
    </source>
</evidence>
<keyword evidence="11" id="KW-1185">Reference proteome</keyword>
<keyword evidence="7" id="KW-0963">Cytoplasm</keyword>
<evidence type="ECO:0000313" key="10">
    <source>
        <dbReference type="EMBL" id="TKZ36329.1"/>
    </source>
</evidence>